<dbReference type="NCBIfam" id="TIGR01172">
    <property type="entry name" value="cysE"/>
    <property type="match status" value="1"/>
</dbReference>
<evidence type="ECO:0000313" key="17">
    <source>
        <dbReference type="Proteomes" id="UP000824082"/>
    </source>
</evidence>
<keyword evidence="9" id="KW-0677">Repeat</keyword>
<evidence type="ECO:0000313" key="16">
    <source>
        <dbReference type="EMBL" id="HIU42657.1"/>
    </source>
</evidence>
<gene>
    <name evidence="16" type="primary">cysE</name>
    <name evidence="16" type="ORF">IAD19_08930</name>
</gene>
<dbReference type="PANTHER" id="PTHR42811">
    <property type="entry name" value="SERINE ACETYLTRANSFERASE"/>
    <property type="match status" value="1"/>
</dbReference>
<comment type="similarity">
    <text evidence="3 13">Belongs to the transferase hexapeptide repeat family.</text>
</comment>
<reference evidence="16" key="1">
    <citation type="submission" date="2020-10" db="EMBL/GenBank/DDBJ databases">
        <authorList>
            <person name="Gilroy R."/>
        </authorList>
    </citation>
    <scope>NUCLEOTIDE SEQUENCE</scope>
    <source>
        <strain evidence="16">4509</strain>
    </source>
</reference>
<keyword evidence="7" id="KW-0028">Amino-acid biosynthesis</keyword>
<dbReference type="FunFam" id="2.160.10.10:FF:000007">
    <property type="entry name" value="Serine acetyltransferase"/>
    <property type="match status" value="1"/>
</dbReference>
<evidence type="ECO:0000256" key="7">
    <source>
        <dbReference type="ARBA" id="ARBA00022605"/>
    </source>
</evidence>
<comment type="catalytic activity">
    <reaction evidence="12 13">
        <text>L-serine + acetyl-CoA = O-acetyl-L-serine + CoA</text>
        <dbReference type="Rhea" id="RHEA:24560"/>
        <dbReference type="ChEBI" id="CHEBI:33384"/>
        <dbReference type="ChEBI" id="CHEBI:57287"/>
        <dbReference type="ChEBI" id="CHEBI:57288"/>
        <dbReference type="ChEBI" id="CHEBI:58340"/>
        <dbReference type="EC" id="2.3.1.30"/>
    </reaction>
</comment>
<dbReference type="GO" id="GO:0006535">
    <property type="term" value="P:cysteine biosynthetic process from serine"/>
    <property type="evidence" value="ECO:0007669"/>
    <property type="project" value="InterPro"/>
</dbReference>
<dbReference type="CDD" id="cd03354">
    <property type="entry name" value="LbH_SAT"/>
    <property type="match status" value="1"/>
</dbReference>
<evidence type="ECO:0000256" key="11">
    <source>
        <dbReference type="ARBA" id="ARBA00023315"/>
    </source>
</evidence>
<protein>
    <recommendedName>
        <fullName evidence="5 13">Serine acetyltransferase</fullName>
        <ecNumber evidence="4 13">2.3.1.30</ecNumber>
    </recommendedName>
</protein>
<dbReference type="EMBL" id="DVMX01000167">
    <property type="protein sequence ID" value="HIU42657.1"/>
    <property type="molecule type" value="Genomic_DNA"/>
</dbReference>
<evidence type="ECO:0000259" key="15">
    <source>
        <dbReference type="Pfam" id="PF06426"/>
    </source>
</evidence>
<evidence type="ECO:0000256" key="3">
    <source>
        <dbReference type="ARBA" id="ARBA00007274"/>
    </source>
</evidence>
<evidence type="ECO:0000256" key="8">
    <source>
        <dbReference type="ARBA" id="ARBA00022679"/>
    </source>
</evidence>
<evidence type="ECO:0000256" key="4">
    <source>
        <dbReference type="ARBA" id="ARBA00013266"/>
    </source>
</evidence>
<evidence type="ECO:0000256" key="13">
    <source>
        <dbReference type="PIRNR" id="PIRNR000441"/>
    </source>
</evidence>
<evidence type="ECO:0000256" key="6">
    <source>
        <dbReference type="ARBA" id="ARBA00022490"/>
    </source>
</evidence>
<dbReference type="GO" id="GO:0009001">
    <property type="term" value="F:serine O-acetyltransferase activity"/>
    <property type="evidence" value="ECO:0007669"/>
    <property type="project" value="UniProtKB-EC"/>
</dbReference>
<evidence type="ECO:0000256" key="9">
    <source>
        <dbReference type="ARBA" id="ARBA00022737"/>
    </source>
</evidence>
<comment type="subcellular location">
    <subcellularLocation>
        <location evidence="1">Cytoplasm</location>
    </subcellularLocation>
</comment>
<evidence type="ECO:0000256" key="10">
    <source>
        <dbReference type="ARBA" id="ARBA00023192"/>
    </source>
</evidence>
<dbReference type="SUPFAM" id="SSF51161">
    <property type="entry name" value="Trimeric LpxA-like enzymes"/>
    <property type="match status" value="1"/>
</dbReference>
<comment type="caution">
    <text evidence="16">The sequence shown here is derived from an EMBL/GenBank/DDBJ whole genome shotgun (WGS) entry which is preliminary data.</text>
</comment>
<dbReference type="PIRSF" id="PIRSF000441">
    <property type="entry name" value="CysE"/>
    <property type="match status" value="1"/>
</dbReference>
<dbReference type="InterPro" id="IPR053376">
    <property type="entry name" value="Serine_acetyltransferase"/>
</dbReference>
<keyword evidence="8 13" id="KW-0808">Transferase</keyword>
<dbReference type="Proteomes" id="UP000824082">
    <property type="component" value="Unassembled WGS sequence"/>
</dbReference>
<keyword evidence="6" id="KW-0963">Cytoplasm</keyword>
<dbReference type="Pfam" id="PF06426">
    <property type="entry name" value="SATase_N"/>
    <property type="match status" value="1"/>
</dbReference>
<evidence type="ECO:0000256" key="2">
    <source>
        <dbReference type="ARBA" id="ARBA00004876"/>
    </source>
</evidence>
<accession>A0A9D1LL28</accession>
<dbReference type="GO" id="GO:0005737">
    <property type="term" value="C:cytoplasm"/>
    <property type="evidence" value="ECO:0007669"/>
    <property type="project" value="UniProtKB-SubCell"/>
</dbReference>
<dbReference type="InterPro" id="IPR042122">
    <property type="entry name" value="Ser_AcTrfase_N_sf"/>
</dbReference>
<evidence type="ECO:0000256" key="5">
    <source>
        <dbReference type="ARBA" id="ARBA00018522"/>
    </source>
</evidence>
<dbReference type="Pfam" id="PF00132">
    <property type="entry name" value="Hexapep"/>
    <property type="match status" value="1"/>
</dbReference>
<name>A0A9D1LL28_9FIRM</name>
<evidence type="ECO:0000256" key="1">
    <source>
        <dbReference type="ARBA" id="ARBA00004496"/>
    </source>
</evidence>
<dbReference type="InterPro" id="IPR010493">
    <property type="entry name" value="Ser_AcTrfase_N"/>
</dbReference>
<dbReference type="InterPro" id="IPR011004">
    <property type="entry name" value="Trimer_LpxA-like_sf"/>
</dbReference>
<dbReference type="NCBIfam" id="NF041874">
    <property type="entry name" value="EPS_EpsC"/>
    <property type="match status" value="1"/>
</dbReference>
<dbReference type="EC" id="2.3.1.30" evidence="4 13"/>
<dbReference type="AlphaFoldDB" id="A0A9D1LL28"/>
<dbReference type="InterPro" id="IPR005881">
    <property type="entry name" value="Ser_O-AcTrfase"/>
</dbReference>
<keyword evidence="14" id="KW-0175">Coiled coil</keyword>
<evidence type="ECO:0000256" key="14">
    <source>
        <dbReference type="SAM" id="Coils"/>
    </source>
</evidence>
<sequence>MGLMGGTAFMFDKIRYDLRSIKERDPAARNCAEVFFLYSGFHAVFWYRLSHFFYRHKLLFLARLVSQLTKWFTGIEIHPGATIGRGLFIDHGSGVVIGETTIIGDDCTLYQGVTLGGTGKETGKRHPTLGNGVMVGSGAKVLGPFTVGDNSKIASNAVVLTEIPPNSTAVGVPARVVRQNGIRVSDLDQIHIPDPVNAELVRLQQKIADLQEQVAALTQQMNNQNSKS</sequence>
<comment type="pathway">
    <text evidence="2">Amino-acid biosynthesis; L-cysteine biosynthesis; L-cysteine from L-serine: step 1/2.</text>
</comment>
<evidence type="ECO:0000256" key="12">
    <source>
        <dbReference type="ARBA" id="ARBA00049486"/>
    </source>
</evidence>
<proteinExistence type="inferred from homology"/>
<keyword evidence="10" id="KW-0198">Cysteine biosynthesis</keyword>
<dbReference type="FunFam" id="1.10.3130.10:FF:000003">
    <property type="entry name" value="Serine acetyltransferase"/>
    <property type="match status" value="1"/>
</dbReference>
<feature type="coiled-coil region" evidence="14">
    <location>
        <begin position="200"/>
        <end position="227"/>
    </location>
</feature>
<dbReference type="Gene3D" id="1.10.3130.10">
    <property type="entry name" value="serine acetyltransferase, domain 1"/>
    <property type="match status" value="1"/>
</dbReference>
<feature type="domain" description="Serine acetyltransferase N-terminal" evidence="15">
    <location>
        <begin position="11"/>
        <end position="44"/>
    </location>
</feature>
<reference evidence="16" key="2">
    <citation type="journal article" date="2021" name="PeerJ">
        <title>Extensive microbial diversity within the chicken gut microbiome revealed by metagenomics and culture.</title>
        <authorList>
            <person name="Gilroy R."/>
            <person name="Ravi A."/>
            <person name="Getino M."/>
            <person name="Pursley I."/>
            <person name="Horton D.L."/>
            <person name="Alikhan N.F."/>
            <person name="Baker D."/>
            <person name="Gharbi K."/>
            <person name="Hall N."/>
            <person name="Watson M."/>
            <person name="Adriaenssens E.M."/>
            <person name="Foster-Nyarko E."/>
            <person name="Jarju S."/>
            <person name="Secka A."/>
            <person name="Antonio M."/>
            <person name="Oren A."/>
            <person name="Chaudhuri R.R."/>
            <person name="La Ragione R."/>
            <person name="Hildebrand F."/>
            <person name="Pallen M.J."/>
        </authorList>
    </citation>
    <scope>NUCLEOTIDE SEQUENCE</scope>
    <source>
        <strain evidence="16">4509</strain>
    </source>
</reference>
<dbReference type="Gene3D" id="2.160.10.10">
    <property type="entry name" value="Hexapeptide repeat proteins"/>
    <property type="match status" value="1"/>
</dbReference>
<dbReference type="InterPro" id="IPR045304">
    <property type="entry name" value="LbH_SAT"/>
</dbReference>
<organism evidence="16 17">
    <name type="scientific">Candidatus Egerieicola faecale</name>
    <dbReference type="NCBI Taxonomy" id="2840774"/>
    <lineage>
        <taxon>Bacteria</taxon>
        <taxon>Bacillati</taxon>
        <taxon>Bacillota</taxon>
        <taxon>Clostridia</taxon>
        <taxon>Eubacteriales</taxon>
        <taxon>Oscillospiraceae</taxon>
        <taxon>Oscillospiraceae incertae sedis</taxon>
        <taxon>Candidatus Egerieicola</taxon>
    </lineage>
</organism>
<keyword evidence="11 13" id="KW-0012">Acyltransferase</keyword>
<dbReference type="InterPro" id="IPR001451">
    <property type="entry name" value="Hexapep"/>
</dbReference>